<dbReference type="STRING" id="2094558.A0A314XPW2"/>
<keyword evidence="3" id="KW-0732">Signal</keyword>
<dbReference type="PANTHER" id="PTHR22835:SF536">
    <property type="entry name" value="OS05G0401000 PROTEIN"/>
    <property type="match status" value="1"/>
</dbReference>
<reference evidence="4 5" key="1">
    <citation type="submission" date="2018-02" db="EMBL/GenBank/DDBJ databases">
        <title>Draft genome of wild Prunus yedoensis var. nudiflora.</title>
        <authorList>
            <person name="Baek S."/>
            <person name="Kim J.-H."/>
            <person name="Choi K."/>
            <person name="Kim G.-B."/>
            <person name="Cho A."/>
            <person name="Jang H."/>
            <person name="Shin C.-H."/>
            <person name="Yu H.-J."/>
            <person name="Mun J.-H."/>
        </authorList>
    </citation>
    <scope>NUCLEOTIDE SEQUENCE [LARGE SCALE GENOMIC DNA]</scope>
    <source>
        <strain evidence="5">cv. Jeju island</strain>
        <tissue evidence="4">Leaf</tissue>
    </source>
</reference>
<dbReference type="PANTHER" id="PTHR22835">
    <property type="entry name" value="ZINC FINGER FYVE DOMAIN CONTAINING PROTEIN"/>
    <property type="match status" value="1"/>
</dbReference>
<keyword evidence="5" id="KW-1185">Reference proteome</keyword>
<accession>A0A314XPW2</accession>
<evidence type="ECO:0000313" key="4">
    <source>
        <dbReference type="EMBL" id="PQP93363.1"/>
    </source>
</evidence>
<name>A0A314XPW2_PRUYE</name>
<evidence type="ECO:0000256" key="3">
    <source>
        <dbReference type="SAM" id="SignalP"/>
    </source>
</evidence>
<dbReference type="InterPro" id="IPR036514">
    <property type="entry name" value="SGNH_hydro_sf"/>
</dbReference>
<gene>
    <name evidence="4" type="ORF">Pyn_32861</name>
</gene>
<sequence>MATKNSVLQIIVTLLAIFLPVGKSIKFNYPAVFNFGDSNSDTGEMTAGRGWQLPLPYGQTYFKPPSSSGRFSDGRLLIDFLSKFILILTHHMLYRKSILNHE</sequence>
<dbReference type="EMBL" id="PJQY01002465">
    <property type="protein sequence ID" value="PQP93363.1"/>
    <property type="molecule type" value="Genomic_DNA"/>
</dbReference>
<dbReference type="Gene3D" id="3.40.50.1110">
    <property type="entry name" value="SGNH hydrolase"/>
    <property type="match status" value="1"/>
</dbReference>
<dbReference type="Pfam" id="PF00657">
    <property type="entry name" value="Lipase_GDSL"/>
    <property type="match status" value="1"/>
</dbReference>
<feature type="chain" id="PRO_5016352047" evidence="3">
    <location>
        <begin position="25"/>
        <end position="102"/>
    </location>
</feature>
<dbReference type="Proteomes" id="UP000250321">
    <property type="component" value="Unassembled WGS sequence"/>
</dbReference>
<dbReference type="GO" id="GO:0016788">
    <property type="term" value="F:hydrolase activity, acting on ester bonds"/>
    <property type="evidence" value="ECO:0007669"/>
    <property type="project" value="InterPro"/>
</dbReference>
<dbReference type="AlphaFoldDB" id="A0A314XPW2"/>
<evidence type="ECO:0000313" key="5">
    <source>
        <dbReference type="Proteomes" id="UP000250321"/>
    </source>
</evidence>
<comment type="caution">
    <text evidence="4">The sequence shown here is derived from an EMBL/GenBank/DDBJ whole genome shotgun (WGS) entry which is preliminary data.</text>
</comment>
<evidence type="ECO:0000256" key="1">
    <source>
        <dbReference type="ARBA" id="ARBA00008668"/>
    </source>
</evidence>
<dbReference type="OrthoDB" id="1194584at2759"/>
<proteinExistence type="inferred from homology"/>
<feature type="signal peptide" evidence="3">
    <location>
        <begin position="1"/>
        <end position="24"/>
    </location>
</feature>
<comment type="similarity">
    <text evidence="1">Belongs to the 'GDSL' lipolytic enzyme family.</text>
</comment>
<keyword evidence="2" id="KW-0325">Glycoprotein</keyword>
<evidence type="ECO:0000256" key="2">
    <source>
        <dbReference type="ARBA" id="ARBA00023180"/>
    </source>
</evidence>
<organism evidence="4 5">
    <name type="scientific">Prunus yedoensis var. nudiflora</name>
    <dbReference type="NCBI Taxonomy" id="2094558"/>
    <lineage>
        <taxon>Eukaryota</taxon>
        <taxon>Viridiplantae</taxon>
        <taxon>Streptophyta</taxon>
        <taxon>Embryophyta</taxon>
        <taxon>Tracheophyta</taxon>
        <taxon>Spermatophyta</taxon>
        <taxon>Magnoliopsida</taxon>
        <taxon>eudicotyledons</taxon>
        <taxon>Gunneridae</taxon>
        <taxon>Pentapetalae</taxon>
        <taxon>rosids</taxon>
        <taxon>fabids</taxon>
        <taxon>Rosales</taxon>
        <taxon>Rosaceae</taxon>
        <taxon>Amygdaloideae</taxon>
        <taxon>Amygdaleae</taxon>
        <taxon>Prunus</taxon>
    </lineage>
</organism>
<dbReference type="InterPro" id="IPR001087">
    <property type="entry name" value="GDSL"/>
</dbReference>
<protein>
    <submittedName>
        <fullName evidence="4">GDSL esterase/lipase</fullName>
    </submittedName>
</protein>